<keyword evidence="5 18" id="KW-0812">Transmembrane</keyword>
<comment type="subunit">
    <text evidence="4">Homodimer; disulfide-linked.</text>
</comment>
<dbReference type="SUPFAM" id="SSF88713">
    <property type="entry name" value="Glycoside hydrolase/deacetylase"/>
    <property type="match status" value="1"/>
</dbReference>
<evidence type="ECO:0000313" key="21">
    <source>
        <dbReference type="Proteomes" id="UP000007819"/>
    </source>
</evidence>
<feature type="transmembrane region" description="Helical" evidence="18">
    <location>
        <begin position="7"/>
        <end position="26"/>
    </location>
</feature>
<evidence type="ECO:0000256" key="7">
    <source>
        <dbReference type="ARBA" id="ARBA00022801"/>
    </source>
</evidence>
<evidence type="ECO:0000256" key="9">
    <source>
        <dbReference type="ARBA" id="ARBA00022968"/>
    </source>
</evidence>
<dbReference type="GO" id="GO:0004572">
    <property type="term" value="F:mannosyl-oligosaccharide 1,3-1,6-alpha-mannosidase activity"/>
    <property type="evidence" value="ECO:0007669"/>
    <property type="project" value="UniProtKB-EC"/>
</dbReference>
<evidence type="ECO:0000256" key="14">
    <source>
        <dbReference type="ARBA" id="ARBA00023295"/>
    </source>
</evidence>
<dbReference type="GO" id="GO:0006491">
    <property type="term" value="P:N-glycan processing"/>
    <property type="evidence" value="ECO:0007669"/>
    <property type="project" value="TreeGrafter"/>
</dbReference>
<dbReference type="AlphaFoldDB" id="A0A8R2FD14"/>
<dbReference type="EnsemblMetazoa" id="XM_008188743.3">
    <property type="protein sequence ID" value="XP_008186965.1"/>
    <property type="gene ID" value="LOC100169064"/>
</dbReference>
<dbReference type="FunFam" id="2.70.98.30:FF:000002">
    <property type="entry name" value="Alpha-mannosidase"/>
    <property type="match status" value="1"/>
</dbReference>
<dbReference type="CDD" id="cd10809">
    <property type="entry name" value="GH38N_AMII_GMII_SfManIII_like"/>
    <property type="match status" value="1"/>
</dbReference>
<dbReference type="GO" id="GO:0030246">
    <property type="term" value="F:carbohydrate binding"/>
    <property type="evidence" value="ECO:0007669"/>
    <property type="project" value="InterPro"/>
</dbReference>
<dbReference type="CTD" id="41126"/>
<keyword evidence="12 18" id="KW-0472">Membrane</keyword>
<comment type="catalytic activity">
    <reaction evidence="16">
        <text>N(4)-{beta-D-GlcNAc-(1-&gt;2)-alpha-D-Man-(1-&gt;3)-[alpha-D-Man-(1-&gt;3)-[alpha-D-Man-(1-&gt;6)]-alpha-D-Man-(1-&gt;6)]-beta-D-Man-(1-&gt;4)-beta-D-GlcNAc-(1-&gt;4)-beta-D-GlcNAc}-L-asparaginyl-[protein] + 2 H2O = 2 alpha-D-mannopyranose + an N(4)-{beta-D-GlcNAc-(1-&gt;2)-alpha-D-Man-(1-&gt;3)-[alpha-D-Man-(1-&gt;6)]-beta-D-Man-(1-&gt;4)-beta-D-GlcNAc-(1-&gt;4)-beta-D-GlcNAc}-L-asparaginyl-[protein]</text>
        <dbReference type="Rhea" id="RHEA:56052"/>
        <dbReference type="Rhea" id="RHEA-COMP:14368"/>
        <dbReference type="Rhea" id="RHEA-COMP:14369"/>
        <dbReference type="ChEBI" id="CHEBI:15377"/>
        <dbReference type="ChEBI" id="CHEBI:28729"/>
        <dbReference type="ChEBI" id="CHEBI:60615"/>
        <dbReference type="ChEBI" id="CHEBI:60625"/>
        <dbReference type="EC" id="3.2.1.114"/>
    </reaction>
</comment>
<evidence type="ECO:0000256" key="13">
    <source>
        <dbReference type="ARBA" id="ARBA00023157"/>
    </source>
</evidence>
<organism evidence="20 21">
    <name type="scientific">Acyrthosiphon pisum</name>
    <name type="common">Pea aphid</name>
    <dbReference type="NCBI Taxonomy" id="7029"/>
    <lineage>
        <taxon>Eukaryota</taxon>
        <taxon>Metazoa</taxon>
        <taxon>Ecdysozoa</taxon>
        <taxon>Arthropoda</taxon>
        <taxon>Hexapoda</taxon>
        <taxon>Insecta</taxon>
        <taxon>Pterygota</taxon>
        <taxon>Neoptera</taxon>
        <taxon>Paraneoptera</taxon>
        <taxon>Hemiptera</taxon>
        <taxon>Sternorrhyncha</taxon>
        <taxon>Aphidomorpha</taxon>
        <taxon>Aphidoidea</taxon>
        <taxon>Aphididae</taxon>
        <taxon>Macrosiphini</taxon>
        <taxon>Acyrthosiphon</taxon>
    </lineage>
</organism>
<comment type="pathway">
    <text evidence="2">Protein modification; protein glycosylation.</text>
</comment>
<feature type="domain" description="Glycoside hydrolase family 38 central" evidence="19">
    <location>
        <begin position="473"/>
        <end position="561"/>
    </location>
</feature>
<dbReference type="PANTHER" id="PTHR11607:SF3">
    <property type="entry name" value="LYSOSOMAL ALPHA-MANNOSIDASE"/>
    <property type="match status" value="1"/>
</dbReference>
<keyword evidence="11" id="KW-0333">Golgi apparatus</keyword>
<dbReference type="GO" id="GO:0046872">
    <property type="term" value="F:metal ion binding"/>
    <property type="evidence" value="ECO:0007669"/>
    <property type="project" value="UniProtKB-KW"/>
</dbReference>
<dbReference type="PANTHER" id="PTHR11607">
    <property type="entry name" value="ALPHA-MANNOSIDASE"/>
    <property type="match status" value="1"/>
</dbReference>
<evidence type="ECO:0000256" key="3">
    <source>
        <dbReference type="ARBA" id="ARBA00009792"/>
    </source>
</evidence>
<comment type="function">
    <text evidence="15">Catalyzes the first committed step in the biosynthesis of complex N-glycans. It controls conversion of high mannose to complex N-glycans; the final hydrolytic step in the N-glycan maturation pathway.</text>
</comment>
<evidence type="ECO:0000256" key="2">
    <source>
        <dbReference type="ARBA" id="ARBA00004922"/>
    </source>
</evidence>
<evidence type="ECO:0000256" key="6">
    <source>
        <dbReference type="ARBA" id="ARBA00022723"/>
    </source>
</evidence>
<dbReference type="InterPro" id="IPR011013">
    <property type="entry name" value="Gal_mutarotase_sf_dom"/>
</dbReference>
<sequence>MNFKKRFILLLLFLVLIICFILYLLLENQNIYSQFETLKTPISQVEKLQLQSNKLNTQNTNNFENIDKNNEFAETSSLFMSTSHNNFEEAYLSSGICDPNINMWDLYDKLQFDNIDGGAWKQGWDVKITKRRWNANNKLRVFVVPHSHNDPGWKRTFEEYYRSDTKNILDNMVIKLSEDRRRKFIWAEMSYLSLWWNDIDHSTKTKVKKLIDNGQLEIVTGGWVMTDEANTHYSSMITQLTNGHQWLLRNLNITVNSSWCIDPFGVSPTMPYILNRMKLSSLVIQRTHYSIKKYLAKQKQLEFRWRQHWDTECNSNKNELFTHMMPFYSYDIPHTCGPDPSVCCQFDFKRFPTFGLNCPWKVFPVPITPSNVNQRALMLLDQYKKKAELYNTNVLLVPLGDDFRYTSAKEWDYQMNNYQKLFDYINSNSDSLDVEASFGTLSDYFKAIQLSSIYKNFPTLTGDFFTYADKDNDYWSGYFTSRPFYKCMDRELVARLRATEILCSLVWLGAPSNLTSWLWKPNSELYNYLQAARDAHSLFQHHDGITGTAKDAVVNDYAQKMLDSLTNLNHIIQHCIYFLLYQEKEQYVFDTNIKYFDVDRSRVYTNSIAQFHVIQFANNQDSQSVIVFNPLTSVIRNEIITLVVASENVKVVNSEGADISFQIDSTCNLLDMQLMISCFQLHFIAELGPLEIKKYTIINLPTDISTKKYMSLISVYNPKIDDVLDPRVYIKTNDVEEFSIENKKIVASFSRNGMLQNITLKSSGKQYPVSLKFVQYNVAHGTDMSGAYLFMPSGDAVDAHVTEHNPTIYVIKGHILSQVVIQYSNVKHSVLLRHTKDTSFVEIQNLVDIRQQINYELSMRVTTEVNNDNIFYTDLNGFQMTRRKYYKKLPIQGNFYPMSSAMYIEDDTTRVSLLSVQPLGASSLYNGQMEVIQDRRLRQDDNRGLGQGILDNVPTLTLFRLLVEENIGNCQMDVPQLTALGMTSMSTMLYPLVQLIDTSRFDHLEDTYVDNRLSLLPRDVHLVTASLIIQHLEPAVGLVFHKTQTTQCYGFREANQGDDPNAIDLKSLVSLSTENITIYESSLSFVHIGPKLNVLKPQLMEPMELKGYLIKKSSNASIKY</sequence>
<dbReference type="RefSeq" id="XP_008186965.1">
    <property type="nucleotide sequence ID" value="XM_008188743.2"/>
</dbReference>
<dbReference type="SUPFAM" id="SSF74650">
    <property type="entry name" value="Galactose mutarotase-like"/>
    <property type="match status" value="1"/>
</dbReference>
<name>A0A8R2FD14_ACYPI</name>
<evidence type="ECO:0000256" key="1">
    <source>
        <dbReference type="ARBA" id="ARBA00004323"/>
    </source>
</evidence>
<keyword evidence="10 18" id="KW-1133">Transmembrane helix</keyword>
<comment type="subcellular location">
    <subcellularLocation>
        <location evidence="1">Golgi apparatus membrane</location>
        <topology evidence="1">Single-pass type II membrane protein</topology>
    </subcellularLocation>
</comment>
<evidence type="ECO:0000256" key="18">
    <source>
        <dbReference type="SAM" id="Phobius"/>
    </source>
</evidence>
<dbReference type="InterPro" id="IPR028995">
    <property type="entry name" value="Glyco_hydro_57/38_cen_sf"/>
</dbReference>
<comment type="cofactor">
    <cofactor evidence="17">
        <name>Zn(2+)</name>
        <dbReference type="ChEBI" id="CHEBI:29105"/>
    </cofactor>
    <text evidence="17">Binds 1 zinc ion per subunit.</text>
</comment>
<dbReference type="EC" id="3.2.1.-" evidence="17"/>
<evidence type="ECO:0000256" key="10">
    <source>
        <dbReference type="ARBA" id="ARBA00022989"/>
    </source>
</evidence>
<protein>
    <recommendedName>
        <fullName evidence="17">Alpha-mannosidase</fullName>
        <ecNumber evidence="17">3.2.1.-</ecNumber>
    </recommendedName>
</protein>
<dbReference type="Gene3D" id="2.60.40.1180">
    <property type="entry name" value="Golgi alpha-mannosidase II"/>
    <property type="match status" value="1"/>
</dbReference>
<dbReference type="GeneID" id="100169064"/>
<keyword evidence="9" id="KW-0735">Signal-anchor</keyword>
<keyword evidence="21" id="KW-1185">Reference proteome</keyword>
<reference evidence="20" key="2">
    <citation type="submission" date="2022-06" db="UniProtKB">
        <authorList>
            <consortium name="EnsemblMetazoa"/>
        </authorList>
    </citation>
    <scope>IDENTIFICATION</scope>
</reference>
<dbReference type="Pfam" id="PF09261">
    <property type="entry name" value="Alpha-mann_mid"/>
    <property type="match status" value="1"/>
</dbReference>
<comment type="similarity">
    <text evidence="3 17">Belongs to the glycosyl hydrolase 38 family.</text>
</comment>
<dbReference type="InterPro" id="IPR027291">
    <property type="entry name" value="Glyco_hydro_38_N_sf"/>
</dbReference>
<dbReference type="InterPro" id="IPR013780">
    <property type="entry name" value="Glyco_hydro_b"/>
</dbReference>
<evidence type="ECO:0000313" key="20">
    <source>
        <dbReference type="EnsemblMetazoa" id="XP_008186965.1"/>
    </source>
</evidence>
<dbReference type="InterPro" id="IPR050843">
    <property type="entry name" value="Glycosyl_Hydrlase_38"/>
</dbReference>
<dbReference type="SUPFAM" id="SSF88688">
    <property type="entry name" value="Families 57/38 glycoside transferase middle domain"/>
    <property type="match status" value="1"/>
</dbReference>
<dbReference type="FunFam" id="1.20.1270.50:FF:000001">
    <property type="entry name" value="Alpha-mannosidase"/>
    <property type="match status" value="1"/>
</dbReference>
<keyword evidence="7 17" id="KW-0378">Hydrolase</keyword>
<dbReference type="Gene3D" id="1.20.1270.50">
    <property type="entry name" value="Glycoside hydrolase family 38, central domain"/>
    <property type="match status" value="1"/>
</dbReference>
<dbReference type="InterPro" id="IPR000602">
    <property type="entry name" value="Glyco_hydro_38_N"/>
</dbReference>
<keyword evidence="14 17" id="KW-0326">Glycosidase</keyword>
<evidence type="ECO:0000256" key="16">
    <source>
        <dbReference type="ARBA" id="ARBA00093232"/>
    </source>
</evidence>
<dbReference type="Gene3D" id="2.70.98.30">
    <property type="entry name" value="Golgi alpha-mannosidase II, domain 4"/>
    <property type="match status" value="1"/>
</dbReference>
<evidence type="ECO:0000256" key="12">
    <source>
        <dbReference type="ARBA" id="ARBA00023136"/>
    </source>
</evidence>
<dbReference type="InterPro" id="IPR011330">
    <property type="entry name" value="Glyco_hydro/deAcase_b/a-brl"/>
</dbReference>
<evidence type="ECO:0000259" key="19">
    <source>
        <dbReference type="SMART" id="SM00872"/>
    </source>
</evidence>
<dbReference type="Pfam" id="PF01074">
    <property type="entry name" value="Glyco_hydro_38N"/>
    <property type="match status" value="1"/>
</dbReference>
<evidence type="ECO:0000256" key="11">
    <source>
        <dbReference type="ARBA" id="ARBA00023034"/>
    </source>
</evidence>
<dbReference type="InterPro" id="IPR037094">
    <property type="entry name" value="Glyco_hydro_38_cen_sf"/>
</dbReference>
<keyword evidence="13" id="KW-1015">Disulfide bond</keyword>
<evidence type="ECO:0000256" key="8">
    <source>
        <dbReference type="ARBA" id="ARBA00022833"/>
    </source>
</evidence>
<dbReference type="FunFam" id="3.20.110.10:FF:000003">
    <property type="entry name" value="Alpha-mannosidase"/>
    <property type="match status" value="1"/>
</dbReference>
<reference evidence="21" key="1">
    <citation type="submission" date="2010-06" db="EMBL/GenBank/DDBJ databases">
        <authorList>
            <person name="Jiang H."/>
            <person name="Abraham K."/>
            <person name="Ali S."/>
            <person name="Alsbrooks S.L."/>
            <person name="Anim B.N."/>
            <person name="Anosike U.S."/>
            <person name="Attaway T."/>
            <person name="Bandaranaike D.P."/>
            <person name="Battles P.K."/>
            <person name="Bell S.N."/>
            <person name="Bell A.V."/>
            <person name="Beltran B."/>
            <person name="Bickham C."/>
            <person name="Bustamante Y."/>
            <person name="Caleb T."/>
            <person name="Canada A."/>
            <person name="Cardenas V."/>
            <person name="Carter K."/>
            <person name="Chacko J."/>
            <person name="Chandrabose M.N."/>
            <person name="Chavez D."/>
            <person name="Chavez A."/>
            <person name="Chen L."/>
            <person name="Chu H.-S."/>
            <person name="Claassen K.J."/>
            <person name="Cockrell R."/>
            <person name="Collins M."/>
            <person name="Cooper J.A."/>
            <person name="Cree A."/>
            <person name="Curry S.M."/>
            <person name="Da Y."/>
            <person name="Dao M.D."/>
            <person name="Das B."/>
            <person name="Davila M.-L."/>
            <person name="Davy-Carroll L."/>
            <person name="Denson S."/>
            <person name="Dinh H."/>
            <person name="Ebong V.E."/>
            <person name="Edwards J.R."/>
            <person name="Egan A."/>
            <person name="El-Daye J."/>
            <person name="Escobedo L."/>
            <person name="Fernandez S."/>
            <person name="Fernando P.R."/>
            <person name="Flagg N."/>
            <person name="Forbes L.D."/>
            <person name="Fowler R.G."/>
            <person name="Fu Q."/>
            <person name="Gabisi R.A."/>
            <person name="Ganer J."/>
            <person name="Garbino Pronczuk A."/>
            <person name="Garcia R.M."/>
            <person name="Garner T."/>
            <person name="Garrett T.E."/>
            <person name="Gonzalez D.A."/>
            <person name="Hamid H."/>
            <person name="Hawkins E.S."/>
            <person name="Hirani K."/>
            <person name="Hogues M.E."/>
            <person name="Hollins B."/>
            <person name="Hsiao C.-H."/>
            <person name="Jabil R."/>
            <person name="James M.L."/>
            <person name="Jhangiani S.N."/>
            <person name="Johnson B."/>
            <person name="Johnson Q."/>
            <person name="Joshi V."/>
            <person name="Kalu J.B."/>
            <person name="Kam C."/>
            <person name="Kashfia A."/>
            <person name="Keebler J."/>
            <person name="Kisamo H."/>
            <person name="Kovar C.L."/>
            <person name="Lago L.A."/>
            <person name="Lai C.-Y."/>
            <person name="Laidlaw J."/>
            <person name="Lara F."/>
            <person name="Le T.-K."/>
            <person name="Lee S.L."/>
            <person name="Legall F.H."/>
            <person name="Lemon S.J."/>
            <person name="Lewis L.R."/>
            <person name="Li B."/>
            <person name="Liu Y."/>
            <person name="Liu Y.-S."/>
            <person name="Lopez J."/>
            <person name="Lozado R.J."/>
            <person name="Lu J."/>
            <person name="Madu R.C."/>
            <person name="Maheshwari M."/>
            <person name="Maheshwari R."/>
            <person name="Malloy K."/>
            <person name="Martinez E."/>
            <person name="Mathew T."/>
            <person name="Mercado I.C."/>
            <person name="Mercado C."/>
            <person name="Meyer B."/>
            <person name="Montgomery K."/>
            <person name="Morgan M.B."/>
            <person name="Munidasa M."/>
            <person name="Nazareth L.V."/>
            <person name="Nelson J."/>
            <person name="Ng B.M."/>
            <person name="Nguyen N.B."/>
            <person name="Nguyen P.Q."/>
            <person name="Nguyen T."/>
            <person name="Obregon M."/>
            <person name="Okwuonu G.O."/>
            <person name="Onwere C.G."/>
            <person name="Orozco G."/>
            <person name="Parra A."/>
            <person name="Patel S."/>
            <person name="Patil S."/>
            <person name="Perez A."/>
            <person name="Perez Y."/>
            <person name="Pham C."/>
            <person name="Primus E.L."/>
            <person name="Pu L.-L."/>
            <person name="Puazo M."/>
            <person name="Qin X."/>
            <person name="Quiroz J.B."/>
            <person name="Reese J."/>
            <person name="Richards S."/>
            <person name="Rives C.M."/>
            <person name="Robberts R."/>
            <person name="Ruiz S.J."/>
            <person name="Ruiz M.J."/>
            <person name="Santibanez J."/>
            <person name="Schneider B.W."/>
            <person name="Sisson I."/>
            <person name="Smith M."/>
            <person name="Sodergren E."/>
            <person name="Song X.-Z."/>
            <person name="Song B.B."/>
            <person name="Summersgill H."/>
            <person name="Thelus R."/>
            <person name="Thornton R.D."/>
            <person name="Trejos Z.Y."/>
            <person name="Usmani K."/>
            <person name="Vattathil S."/>
            <person name="Villasana D."/>
            <person name="Walker D.L."/>
            <person name="Wang S."/>
            <person name="Wang K."/>
            <person name="White C.S."/>
            <person name="Williams A.C."/>
            <person name="Williamson J."/>
            <person name="Wilson K."/>
            <person name="Woghiren I.O."/>
            <person name="Woodworth J.R."/>
            <person name="Worley K.C."/>
            <person name="Wright R.A."/>
            <person name="Wu W."/>
            <person name="Young L."/>
            <person name="Zhang L."/>
            <person name="Zhang J."/>
            <person name="Zhu Y."/>
            <person name="Muzny D.M."/>
            <person name="Weinstock G."/>
            <person name="Gibbs R.A."/>
        </authorList>
    </citation>
    <scope>NUCLEOTIDE SEQUENCE [LARGE SCALE GENOMIC DNA]</scope>
    <source>
        <strain evidence="21">LSR1</strain>
    </source>
</reference>
<dbReference type="InterPro" id="IPR015341">
    <property type="entry name" value="Glyco_hydro_38_cen"/>
</dbReference>
<dbReference type="Proteomes" id="UP000007819">
    <property type="component" value="Chromosome A1"/>
</dbReference>
<evidence type="ECO:0000256" key="15">
    <source>
        <dbReference type="ARBA" id="ARBA00059516"/>
    </source>
</evidence>
<keyword evidence="6 17" id="KW-0479">Metal-binding</keyword>
<keyword evidence="8 17" id="KW-0862">Zinc</keyword>
<dbReference type="SMART" id="SM00872">
    <property type="entry name" value="Alpha-mann_mid"/>
    <property type="match status" value="1"/>
</dbReference>
<proteinExistence type="inferred from homology"/>
<dbReference type="Pfam" id="PF07748">
    <property type="entry name" value="Glyco_hydro_38C"/>
    <property type="match status" value="1"/>
</dbReference>
<evidence type="ECO:0000256" key="4">
    <source>
        <dbReference type="ARBA" id="ARBA00011748"/>
    </source>
</evidence>
<dbReference type="GO" id="GO:0000139">
    <property type="term" value="C:Golgi membrane"/>
    <property type="evidence" value="ECO:0007669"/>
    <property type="project" value="UniProtKB-SubCell"/>
</dbReference>
<evidence type="ECO:0000256" key="5">
    <source>
        <dbReference type="ARBA" id="ARBA00022692"/>
    </source>
</evidence>
<accession>A0A8R2FD14</accession>
<dbReference type="GO" id="GO:0006013">
    <property type="term" value="P:mannose metabolic process"/>
    <property type="evidence" value="ECO:0007669"/>
    <property type="project" value="InterPro"/>
</dbReference>
<dbReference type="OrthoDB" id="10261055at2759"/>
<dbReference type="Gene3D" id="3.20.110.10">
    <property type="entry name" value="Glycoside hydrolase 38, N terminal domain"/>
    <property type="match status" value="1"/>
</dbReference>
<dbReference type="InterPro" id="IPR011682">
    <property type="entry name" value="Glyco_hydro_38_C"/>
</dbReference>
<dbReference type="KEGG" id="api:100169064"/>
<evidence type="ECO:0000256" key="17">
    <source>
        <dbReference type="RuleBase" id="RU361199"/>
    </source>
</evidence>